<sequence length="126" mass="13675">MAQTQGAPLSRGKELLIRDRLVTFERRAETGRNALNEPTFTWAEIGRSWGAVENLGAQEQVALQTEGMVAAVRVLVLDTPLARSVSLVDRIRVLGETWDLVGRGPHAVRRGIFAFTAARASPGVAP</sequence>
<protein>
    <recommendedName>
        <fullName evidence="3">Phage head-tail joining protein</fullName>
    </recommendedName>
</protein>
<accession>A0A1X6YX28</accession>
<reference evidence="1 2" key="1">
    <citation type="submission" date="2017-03" db="EMBL/GenBank/DDBJ databases">
        <authorList>
            <person name="Afonso C.L."/>
            <person name="Miller P.J."/>
            <person name="Scott M.A."/>
            <person name="Spackman E."/>
            <person name="Goraichik I."/>
            <person name="Dimitrov K.M."/>
            <person name="Suarez D.L."/>
            <person name="Swayne D.E."/>
        </authorList>
    </citation>
    <scope>NUCLEOTIDE SEQUENCE [LARGE SCALE GENOMIC DNA]</scope>
    <source>
        <strain evidence="1 2">CECT 7751</strain>
    </source>
</reference>
<dbReference type="EMBL" id="FWFN01000003">
    <property type="protein sequence ID" value="SLN34186.1"/>
    <property type="molecule type" value="Genomic_DNA"/>
</dbReference>
<evidence type="ECO:0000313" key="2">
    <source>
        <dbReference type="Proteomes" id="UP000193963"/>
    </source>
</evidence>
<keyword evidence="2" id="KW-1185">Reference proteome</keyword>
<evidence type="ECO:0000313" key="1">
    <source>
        <dbReference type="EMBL" id="SLN34186.1"/>
    </source>
</evidence>
<dbReference type="InterPro" id="IPR038666">
    <property type="entry name" value="SSP1_head-tail_sf"/>
</dbReference>
<dbReference type="AlphaFoldDB" id="A0A1X6YX28"/>
<dbReference type="Proteomes" id="UP000193963">
    <property type="component" value="Unassembled WGS sequence"/>
</dbReference>
<gene>
    <name evidence="1" type="ORF">PSM7751_01410</name>
</gene>
<evidence type="ECO:0008006" key="3">
    <source>
        <dbReference type="Google" id="ProtNLM"/>
    </source>
</evidence>
<organism evidence="1 2">
    <name type="scientific">Pseudooceanicola marinus</name>
    <dbReference type="NCBI Taxonomy" id="396013"/>
    <lineage>
        <taxon>Bacteria</taxon>
        <taxon>Pseudomonadati</taxon>
        <taxon>Pseudomonadota</taxon>
        <taxon>Alphaproteobacteria</taxon>
        <taxon>Rhodobacterales</taxon>
        <taxon>Paracoccaceae</taxon>
        <taxon>Pseudooceanicola</taxon>
    </lineage>
</organism>
<dbReference type="OrthoDB" id="7873922at2"/>
<dbReference type="Gene3D" id="2.40.10.270">
    <property type="entry name" value="Bacteriophage SPP1 head-tail adaptor protein"/>
    <property type="match status" value="1"/>
</dbReference>
<name>A0A1X6YX28_9RHOB</name>
<proteinExistence type="predicted"/>
<dbReference type="RefSeq" id="WP_085887312.1">
    <property type="nucleotide sequence ID" value="NZ_FWFN01000003.1"/>
</dbReference>